<dbReference type="AlphaFoldDB" id="A0A142W368"/>
<reference evidence="5" key="1">
    <citation type="submission" date="2015-11" db="EMBL/GenBank/DDBJ databases">
        <title>Complete genome sequence of a polyethylene glycol-degrading strain Sphingopyxis terrae strain 203-1 (NBRC 15098).</title>
        <authorList>
            <person name="Yoshiyuki O."/>
            <person name="Shouta N."/>
            <person name="Nagata Y."/>
            <person name="Numata M."/>
            <person name="Tsuchikane K."/>
            <person name="Hosoyama A."/>
            <person name="Yamazoe A."/>
            <person name="Tsuda M."/>
            <person name="Fujita N."/>
            <person name="Kawai F."/>
        </authorList>
    </citation>
    <scope>NUCLEOTIDE SEQUENCE [LARGE SCALE GENOMIC DNA]</scope>
    <source>
        <strain evidence="5">203-1</strain>
    </source>
</reference>
<feature type="region of interest" description="Disordered" evidence="1">
    <location>
        <begin position="95"/>
        <end position="122"/>
    </location>
</feature>
<evidence type="ECO:0000256" key="1">
    <source>
        <dbReference type="SAM" id="MobiDB-lite"/>
    </source>
</evidence>
<evidence type="ECO:0000313" key="4">
    <source>
        <dbReference type="EMBL" id="AMU96453.1"/>
    </source>
</evidence>
<dbReference type="SUPFAM" id="SSF110997">
    <property type="entry name" value="Sporulation related repeat"/>
    <property type="match status" value="1"/>
</dbReference>
<dbReference type="PROSITE" id="PS51724">
    <property type="entry name" value="SPOR"/>
    <property type="match status" value="1"/>
</dbReference>
<keyword evidence="2" id="KW-0472">Membrane</keyword>
<dbReference type="Proteomes" id="UP000076234">
    <property type="component" value="Chromosome"/>
</dbReference>
<accession>A0A142W368</accession>
<dbReference type="STRING" id="1219058.AOA14_17775"/>
<evidence type="ECO:0000256" key="2">
    <source>
        <dbReference type="SAM" id="Phobius"/>
    </source>
</evidence>
<dbReference type="KEGG" id="ster:AOA14_17775"/>
<sequence>MATDAGLGLEDEDRLPWLEPAEGFEDDAEVSPARLLIMVLGGLLLIGAVLGGLWWVQNGGARGQGELIVADKGDYKVPPKTDGAKTFEGEGAASFAASEGLTPGGKVDPSRMPEEPAVTPAERDAMAQAEAAKAQADKAAAAKAEAARIAAADKGKPKPAAMSVKTGEATGAQAEAAGAATGLVQLGAFSSEAAANKAWGNLSKRFAYLSELSRFVSPVKTGSGTVYRLRVATGTAANASNLCGKLRVAGENCVVVR</sequence>
<dbReference type="InterPro" id="IPR036680">
    <property type="entry name" value="SPOR-like_sf"/>
</dbReference>
<dbReference type="GO" id="GO:0042834">
    <property type="term" value="F:peptidoglycan binding"/>
    <property type="evidence" value="ECO:0007669"/>
    <property type="project" value="InterPro"/>
</dbReference>
<dbReference type="InterPro" id="IPR007730">
    <property type="entry name" value="SPOR-like_dom"/>
</dbReference>
<dbReference type="EMBL" id="CP013342">
    <property type="protein sequence ID" value="AMU96453.1"/>
    <property type="molecule type" value="Genomic_DNA"/>
</dbReference>
<dbReference type="RefSeq" id="WP_062902770.1">
    <property type="nucleotide sequence ID" value="NZ_CP013342.1"/>
</dbReference>
<keyword evidence="2" id="KW-1133">Transmembrane helix</keyword>
<evidence type="ECO:0000313" key="5">
    <source>
        <dbReference type="Proteomes" id="UP000076234"/>
    </source>
</evidence>
<organism evidence="4 5">
    <name type="scientific">Sphingopyxis terrae subsp. terrae NBRC 15098</name>
    <dbReference type="NCBI Taxonomy" id="1219058"/>
    <lineage>
        <taxon>Bacteria</taxon>
        <taxon>Pseudomonadati</taxon>
        <taxon>Pseudomonadota</taxon>
        <taxon>Alphaproteobacteria</taxon>
        <taxon>Sphingomonadales</taxon>
        <taxon>Sphingomonadaceae</taxon>
        <taxon>Sphingopyxis</taxon>
    </lineage>
</organism>
<evidence type="ECO:0000259" key="3">
    <source>
        <dbReference type="PROSITE" id="PS51724"/>
    </source>
</evidence>
<keyword evidence="2" id="KW-0812">Transmembrane</keyword>
<protein>
    <submittedName>
        <fullName evidence="4">Sporulation protein</fullName>
    </submittedName>
</protein>
<proteinExistence type="predicted"/>
<dbReference type="Gene3D" id="3.30.70.1070">
    <property type="entry name" value="Sporulation related repeat"/>
    <property type="match status" value="1"/>
</dbReference>
<feature type="domain" description="SPOR" evidence="3">
    <location>
        <begin position="176"/>
        <end position="257"/>
    </location>
</feature>
<name>A0A142W368_9SPHN</name>
<reference evidence="4 5" key="2">
    <citation type="journal article" date="2016" name="Genome Announc.">
        <title>Complete Genome Sequence of Sphingopyxis terrae Strain 203-1 (NBRC 111660), a Polyethylene Glycol Degrader.</title>
        <authorList>
            <person name="Ohtsubo Y."/>
            <person name="Nonoyama S."/>
            <person name="Nagata Y."/>
            <person name="Numata M."/>
            <person name="Tsuchikane K."/>
            <person name="Hosoyama A."/>
            <person name="Yamazoe A."/>
            <person name="Tsuda M."/>
            <person name="Fujita N."/>
            <person name="Kawai F."/>
        </authorList>
    </citation>
    <scope>NUCLEOTIDE SEQUENCE [LARGE SCALE GENOMIC DNA]</scope>
    <source>
        <strain evidence="4 5">203-1</strain>
    </source>
</reference>
<feature type="transmembrane region" description="Helical" evidence="2">
    <location>
        <begin position="35"/>
        <end position="56"/>
    </location>
</feature>
<gene>
    <name evidence="4" type="ORF">AOA14_17775</name>
</gene>
<dbReference type="Pfam" id="PF05036">
    <property type="entry name" value="SPOR"/>
    <property type="match status" value="1"/>
</dbReference>